<keyword evidence="3" id="KW-0269">Exonuclease</keyword>
<dbReference type="InterPro" id="IPR012337">
    <property type="entry name" value="RNaseH-like_sf"/>
</dbReference>
<dbReference type="GO" id="GO:0005737">
    <property type="term" value="C:cytoplasm"/>
    <property type="evidence" value="ECO:0007669"/>
    <property type="project" value="TreeGrafter"/>
</dbReference>
<protein>
    <submittedName>
        <fullName evidence="6">3'-5' exonuclease domain-containing protein</fullName>
    </submittedName>
</protein>
<name>A0A1I7T8V8_9PELO</name>
<keyword evidence="2" id="KW-0378">Hydrolase</keyword>
<organism evidence="5 6">
    <name type="scientific">Caenorhabditis tropicalis</name>
    <dbReference type="NCBI Taxonomy" id="1561998"/>
    <lineage>
        <taxon>Eukaryota</taxon>
        <taxon>Metazoa</taxon>
        <taxon>Ecdysozoa</taxon>
        <taxon>Nematoda</taxon>
        <taxon>Chromadorea</taxon>
        <taxon>Rhabditida</taxon>
        <taxon>Rhabditina</taxon>
        <taxon>Rhabditomorpha</taxon>
        <taxon>Rhabditoidea</taxon>
        <taxon>Rhabditidae</taxon>
        <taxon>Peloderinae</taxon>
        <taxon>Caenorhabditis</taxon>
    </lineage>
</organism>
<dbReference type="AlphaFoldDB" id="A0A1I7T8V8"/>
<feature type="domain" description="3'-5' exonuclease" evidence="4">
    <location>
        <begin position="123"/>
        <end position="275"/>
    </location>
</feature>
<evidence type="ECO:0000313" key="6">
    <source>
        <dbReference type="WBParaSite" id="Csp11.Scaffold549.g3568.t1"/>
    </source>
</evidence>
<dbReference type="STRING" id="1561998.A0A1I7T8V8"/>
<dbReference type="GO" id="GO:0008408">
    <property type="term" value="F:3'-5' exonuclease activity"/>
    <property type="evidence" value="ECO:0007669"/>
    <property type="project" value="InterPro"/>
</dbReference>
<sequence>MSLFREKCYRSCRHEKVMEILYEFINLLEKREISNGAILDLFIYGSRTPFSLEDGEMLYGLVRHQLSKELTKAELRDVRTVMYEKNIERCEWMNVLENVKKISERFPNKIKYQDLNSFDITNDVARSICKMKTESEFPLYVDTEHMLLSNGPSKLAIITICDVSNRLILVWKVSEMTHRQLEYIRGILADLGKFRKFVCYGNERELFGDIKVEDIQEIREEEWVEYPRGLQKAVSEKLGIDLWKTETVSNWSVETLRPDQVTYACMDALVLHYLWLHKNNMWSSVLHRFTASMQAHDLSSMLFT</sequence>
<evidence type="ECO:0000259" key="4">
    <source>
        <dbReference type="Pfam" id="PF01612"/>
    </source>
</evidence>
<keyword evidence="5" id="KW-1185">Reference proteome</keyword>
<dbReference type="InterPro" id="IPR002562">
    <property type="entry name" value="3'-5'_exonuclease_dom"/>
</dbReference>
<dbReference type="PANTHER" id="PTHR13620">
    <property type="entry name" value="3-5 EXONUCLEASE"/>
    <property type="match status" value="1"/>
</dbReference>
<keyword evidence="1" id="KW-0540">Nuclease</keyword>
<dbReference type="InterPro" id="IPR051132">
    <property type="entry name" value="3-5_Exonuclease_domain"/>
</dbReference>
<dbReference type="GO" id="GO:0006139">
    <property type="term" value="P:nucleobase-containing compound metabolic process"/>
    <property type="evidence" value="ECO:0007669"/>
    <property type="project" value="InterPro"/>
</dbReference>
<reference evidence="6" key="1">
    <citation type="submission" date="2016-11" db="UniProtKB">
        <authorList>
            <consortium name="WormBaseParasite"/>
        </authorList>
    </citation>
    <scope>IDENTIFICATION</scope>
</reference>
<evidence type="ECO:0000313" key="5">
    <source>
        <dbReference type="Proteomes" id="UP000095282"/>
    </source>
</evidence>
<evidence type="ECO:0000256" key="1">
    <source>
        <dbReference type="ARBA" id="ARBA00022722"/>
    </source>
</evidence>
<dbReference type="SUPFAM" id="SSF53098">
    <property type="entry name" value="Ribonuclease H-like"/>
    <property type="match status" value="1"/>
</dbReference>
<dbReference type="PANTHER" id="PTHR13620:SF121">
    <property type="entry name" value="EMB|CAB82946.1-RELATED"/>
    <property type="match status" value="1"/>
</dbReference>
<evidence type="ECO:0000256" key="3">
    <source>
        <dbReference type="ARBA" id="ARBA00022839"/>
    </source>
</evidence>
<dbReference type="GO" id="GO:0003676">
    <property type="term" value="F:nucleic acid binding"/>
    <property type="evidence" value="ECO:0007669"/>
    <property type="project" value="InterPro"/>
</dbReference>
<dbReference type="Gene3D" id="3.30.420.10">
    <property type="entry name" value="Ribonuclease H-like superfamily/Ribonuclease H"/>
    <property type="match status" value="1"/>
</dbReference>
<dbReference type="eggNOG" id="ENOG502RT6W">
    <property type="taxonomic scope" value="Eukaryota"/>
</dbReference>
<dbReference type="Proteomes" id="UP000095282">
    <property type="component" value="Unplaced"/>
</dbReference>
<proteinExistence type="predicted"/>
<dbReference type="InterPro" id="IPR036397">
    <property type="entry name" value="RNaseH_sf"/>
</dbReference>
<accession>A0A1I7T8V8</accession>
<dbReference type="GO" id="GO:0005634">
    <property type="term" value="C:nucleus"/>
    <property type="evidence" value="ECO:0007669"/>
    <property type="project" value="TreeGrafter"/>
</dbReference>
<dbReference type="Pfam" id="PF01612">
    <property type="entry name" value="DNA_pol_A_exo1"/>
    <property type="match status" value="1"/>
</dbReference>
<dbReference type="WBParaSite" id="Csp11.Scaffold549.g3568.t1">
    <property type="protein sequence ID" value="Csp11.Scaffold549.g3568.t1"/>
    <property type="gene ID" value="Csp11.Scaffold549.g3568"/>
</dbReference>
<evidence type="ECO:0000256" key="2">
    <source>
        <dbReference type="ARBA" id="ARBA00022801"/>
    </source>
</evidence>